<dbReference type="EMBL" id="AWSA01000002">
    <property type="protein sequence ID" value="EWT03518.1"/>
    <property type="molecule type" value="Genomic_DNA"/>
</dbReference>
<dbReference type="STRING" id="1386089.N865_16775"/>
<evidence type="ECO:0000313" key="2">
    <source>
        <dbReference type="Proteomes" id="UP000019489"/>
    </source>
</evidence>
<organism evidence="1 2">
    <name type="scientific">Intrasporangium oryzae NRRL B-24470</name>
    <dbReference type="NCBI Taxonomy" id="1386089"/>
    <lineage>
        <taxon>Bacteria</taxon>
        <taxon>Bacillati</taxon>
        <taxon>Actinomycetota</taxon>
        <taxon>Actinomycetes</taxon>
        <taxon>Micrococcales</taxon>
        <taxon>Intrasporangiaceae</taxon>
        <taxon>Intrasporangium</taxon>
    </lineage>
</organism>
<dbReference type="Proteomes" id="UP000019489">
    <property type="component" value="Unassembled WGS sequence"/>
</dbReference>
<proteinExistence type="predicted"/>
<gene>
    <name evidence="1" type="ORF">N865_16775</name>
</gene>
<dbReference type="RefSeq" id="WP_034800544.1">
    <property type="nucleotide sequence ID" value="NZ_AWSA01000002.1"/>
</dbReference>
<protein>
    <submittedName>
        <fullName evidence="1">Uncharacterized protein</fullName>
    </submittedName>
</protein>
<reference evidence="1 2" key="1">
    <citation type="submission" date="2013-08" db="EMBL/GenBank/DDBJ databases">
        <title>Intrasporangium oryzae NRRL B-24470.</title>
        <authorList>
            <person name="Liu H."/>
            <person name="Wang G."/>
        </authorList>
    </citation>
    <scope>NUCLEOTIDE SEQUENCE [LARGE SCALE GENOMIC DNA]</scope>
    <source>
        <strain evidence="1 2">NRRL B-24470</strain>
    </source>
</reference>
<dbReference type="AlphaFoldDB" id="W9GFD7"/>
<dbReference type="OrthoDB" id="4923777at2"/>
<comment type="caution">
    <text evidence="1">The sequence shown here is derived from an EMBL/GenBank/DDBJ whole genome shotgun (WGS) entry which is preliminary data.</text>
</comment>
<name>W9GFD7_9MICO</name>
<keyword evidence="2" id="KW-1185">Reference proteome</keyword>
<sequence length="238" mass="26003">MGALWSFIHGEIMDGGIRTQLREHWGLCPRHAWGHAFVDIELWEQGTATRAGHLPFDAEVLHEELLGDAVGAFTRPLSRRRLLRALARKGRCRVCVGLSGSHVDRIGYAGQSSGTLTRIVDQLGFTRELICASRGTWRLGMCPSCAWPGSTDAYALGSRPLLCRHHTSELLAADGLYTSTQERIASQLKAVLTRLRRHIETGSWADPNAQADPAAAWVEALGWTAGWDPVLAIAADCG</sequence>
<evidence type="ECO:0000313" key="1">
    <source>
        <dbReference type="EMBL" id="EWT03518.1"/>
    </source>
</evidence>
<accession>W9GFD7</accession>